<evidence type="ECO:0000256" key="1">
    <source>
        <dbReference type="SAM" id="Coils"/>
    </source>
</evidence>
<dbReference type="OrthoDB" id="5416106at2"/>
<dbReference type="KEGG" id="daw:HS1_000124"/>
<evidence type="ECO:0000313" key="3">
    <source>
        <dbReference type="EMBL" id="AMM39930.1"/>
    </source>
</evidence>
<evidence type="ECO:0000313" key="4">
    <source>
        <dbReference type="Proteomes" id="UP000070560"/>
    </source>
</evidence>
<dbReference type="EMBL" id="CP013015">
    <property type="protein sequence ID" value="AMM39930.1"/>
    <property type="molecule type" value="Genomic_DNA"/>
</dbReference>
<keyword evidence="1" id="KW-0175">Coiled coil</keyword>
<feature type="compositionally biased region" description="Basic and acidic residues" evidence="2">
    <location>
        <begin position="297"/>
        <end position="310"/>
    </location>
</feature>
<evidence type="ECO:0008006" key="5">
    <source>
        <dbReference type="Google" id="ProtNLM"/>
    </source>
</evidence>
<reference evidence="3 4" key="1">
    <citation type="submission" date="2015-10" db="EMBL/GenBank/DDBJ databases">
        <title>Candidatus Desulfofervidus auxilii, a hydrogenotrophic sulfate-reducing bacterium involved in the thermophilic anaerobic oxidation of methane.</title>
        <authorList>
            <person name="Krukenberg V."/>
            <person name="Richter M."/>
            <person name="Wegener G."/>
        </authorList>
    </citation>
    <scope>NUCLEOTIDE SEQUENCE [LARGE SCALE GENOMIC DNA]</scope>
    <source>
        <strain evidence="3 4">HS1</strain>
    </source>
</reference>
<proteinExistence type="predicted"/>
<organism evidence="3 4">
    <name type="scientific">Desulfofervidus auxilii</name>
    <dbReference type="NCBI Taxonomy" id="1621989"/>
    <lineage>
        <taxon>Bacteria</taxon>
        <taxon>Pseudomonadati</taxon>
        <taxon>Thermodesulfobacteriota</taxon>
        <taxon>Candidatus Desulfofervidia</taxon>
        <taxon>Candidatus Desulfofervidales</taxon>
        <taxon>Candidatus Desulfofervidaceae</taxon>
        <taxon>Candidatus Desulfofervidus</taxon>
    </lineage>
</organism>
<feature type="region of interest" description="Disordered" evidence="2">
    <location>
        <begin position="297"/>
        <end position="328"/>
    </location>
</feature>
<feature type="region of interest" description="Disordered" evidence="2">
    <location>
        <begin position="151"/>
        <end position="172"/>
    </location>
</feature>
<gene>
    <name evidence="3" type="ORF">HS1_000124</name>
</gene>
<dbReference type="RefSeq" id="WP_066060249.1">
    <property type="nucleotide sequence ID" value="NZ_CP013015.1"/>
</dbReference>
<dbReference type="AlphaFoldDB" id="A0A7U4QID9"/>
<feature type="coiled-coil region" evidence="1">
    <location>
        <begin position="242"/>
        <end position="286"/>
    </location>
</feature>
<accession>A0A7U4QID9</accession>
<keyword evidence="4" id="KW-1185">Reference proteome</keyword>
<name>A0A7U4QID9_DESA2</name>
<dbReference type="Proteomes" id="UP000070560">
    <property type="component" value="Chromosome"/>
</dbReference>
<evidence type="ECO:0000256" key="2">
    <source>
        <dbReference type="SAM" id="MobiDB-lite"/>
    </source>
</evidence>
<protein>
    <recommendedName>
        <fullName evidence="5">CheW-like domain-containing protein</fullName>
    </recommendedName>
</protein>
<feature type="compositionally biased region" description="Basic and acidic residues" evidence="2">
    <location>
        <begin position="319"/>
        <end position="328"/>
    </location>
</feature>
<sequence>MEEKEEKELDLKKIEEEAFSAIDELFSETPSEIDPRISRLEESILSLDWEFSDKDLSNLRKTIEELKGAYADKFSNILLAMMGSITKFLTISKELAPSDTLNILGKIAKTFKEINTTALPEREKRQKVRKVYTLFIQLRDKIPSIKKAVQAEEAKPPKPPEVAPEEVVPTETREIKPEVQAKERPLTEMPRVQPETPVASAATPVPEELTNRIETGFSMLKGLIQSLNDTLESKVEQTISPIQHLNAKISDFLKQIEEINAKFVIMETFKSEFDLLKEKITHLENIFIQQKEAVSERKVEPEPIEEKPQIKEAPPQPELKTEIPEESETKELPVSETWPYVLVFSLEEKLIALPLNNIANIYPVSPKKAKSLIQRDSILLKEFKSFWRKLSKNMKGELKNLKEKDLKNLEVPVLKLSWEQTEDTVYNTAVLLQYNGKYGILFLNKMIFEKPYLSETGNKIGEKEIEAEIETPKGMAYLINPAYLLKGE</sequence>